<dbReference type="EMBL" id="VUAA01000023">
    <property type="protein sequence ID" value="KAA1253341.1"/>
    <property type="molecule type" value="Genomic_DNA"/>
</dbReference>
<comment type="caution">
    <text evidence="1">The sequence shown here is derived from an EMBL/GenBank/DDBJ whole genome shotgun (WGS) entry which is preliminary data.</text>
</comment>
<gene>
    <name evidence="1" type="ORF">F0M16_18375</name>
</gene>
<protein>
    <submittedName>
        <fullName evidence="1">Uncharacterized protein</fullName>
    </submittedName>
</protein>
<organism evidence="1 2">
    <name type="scientific">Vibrio cholerae</name>
    <dbReference type="NCBI Taxonomy" id="666"/>
    <lineage>
        <taxon>Bacteria</taxon>
        <taxon>Pseudomonadati</taxon>
        <taxon>Pseudomonadota</taxon>
        <taxon>Gammaproteobacteria</taxon>
        <taxon>Vibrionales</taxon>
        <taxon>Vibrionaceae</taxon>
        <taxon>Vibrio</taxon>
    </lineage>
</organism>
<dbReference type="AlphaFoldDB" id="A0A5Q6PEX0"/>
<dbReference type="Proteomes" id="UP000323225">
    <property type="component" value="Unassembled WGS sequence"/>
</dbReference>
<reference evidence="1 2" key="1">
    <citation type="submission" date="2019-09" db="EMBL/GenBank/DDBJ databases">
        <authorList>
            <person name="Kritzky A."/>
            <person name="Schelkanova E.Y."/>
            <person name="Alkhova Z.V."/>
            <person name="Smirnova N.I."/>
        </authorList>
    </citation>
    <scope>NUCLEOTIDE SEQUENCE [LARGE SCALE GENOMIC DNA]</scope>
    <source>
        <strain evidence="1 2">M1526</strain>
    </source>
</reference>
<evidence type="ECO:0000313" key="2">
    <source>
        <dbReference type="Proteomes" id="UP000323225"/>
    </source>
</evidence>
<evidence type="ECO:0000313" key="1">
    <source>
        <dbReference type="EMBL" id="KAA1253341.1"/>
    </source>
</evidence>
<name>A0A5Q6PEX0_VIBCL</name>
<sequence>MNNFEIIEQNKNLINNPFEINEAESTFTVNGVTYGVNKATVSVIAEAFIKAKEDSAVLNRLNNLFDAKQIQSGERLNNMTFLCVKNDFFGNWIETSESDDFDTATYFALVDLKAKDKSDYYNVLMSPDNPNVFCNCYSENGVPLYEVHYYKRKNEYGLICSGKTFEEVIGKYEAVKDELPTPITLMNNYDIANIELSDGVVIEVKQDRKDGSIVNPTDYQVRLVKGDKVSDTMYISGEPLSILNLRDGKIDYEEFGLSPDDIVNQADVIQSDIKLKIKDDVRSEEIQDIIAKSVMKLGDEEYSKWICLESDASPYQISFRVENPKHCSEDQLQNIDFQIKHKLGAYVGDYSGLMISSEYIARTLSNNSKFNSGIYDDRLEEDMQNEGVLDIPSEDLRIEDMIARYISFPGDCIEIHLDEFNERNAKISKESTLSI</sequence>
<accession>A0A5Q6PEX0</accession>
<proteinExistence type="predicted"/>